<evidence type="ECO:0000256" key="1">
    <source>
        <dbReference type="ARBA" id="ARBA00022527"/>
    </source>
</evidence>
<protein>
    <submittedName>
        <fullName evidence="3">ATP-binding protein</fullName>
    </submittedName>
</protein>
<dbReference type="Proteomes" id="UP000669179">
    <property type="component" value="Unassembled WGS sequence"/>
</dbReference>
<keyword evidence="1" id="KW-0418">Kinase</keyword>
<dbReference type="CDD" id="cd16936">
    <property type="entry name" value="HATPase_RsbW-like"/>
    <property type="match status" value="1"/>
</dbReference>
<dbReference type="Gene3D" id="3.30.565.10">
    <property type="entry name" value="Histidine kinase-like ATPase, C-terminal domain"/>
    <property type="match status" value="1"/>
</dbReference>
<dbReference type="InterPro" id="IPR036890">
    <property type="entry name" value="HATPase_C_sf"/>
</dbReference>
<keyword evidence="1" id="KW-0723">Serine/threonine-protein kinase</keyword>
<evidence type="ECO:0000259" key="2">
    <source>
        <dbReference type="Pfam" id="PF13581"/>
    </source>
</evidence>
<dbReference type="GO" id="GO:0004674">
    <property type="term" value="F:protein serine/threonine kinase activity"/>
    <property type="evidence" value="ECO:0007669"/>
    <property type="project" value="UniProtKB-KW"/>
</dbReference>
<name>A0A939PBZ9_9ACTN</name>
<sequence length="146" mass="15436">MTDGLVVIGTITLLGESRSVRQLRQFAGDLLGADHPRLDDIQLCLTEKFGNAIRHSRSGEGGWVTVTLSAGSGVVRTEVTDDGGLGRPGITREVDPLTENGRGLMLLAALSERWGYDGDGEGVTVWAEFPTPFGCDGPRSMPPGGL</sequence>
<dbReference type="Pfam" id="PF13581">
    <property type="entry name" value="HATPase_c_2"/>
    <property type="match status" value="1"/>
</dbReference>
<dbReference type="AlphaFoldDB" id="A0A939PBZ9"/>
<dbReference type="EMBL" id="JAGEOJ010000008">
    <property type="protein sequence ID" value="MBO2449608.1"/>
    <property type="molecule type" value="Genomic_DNA"/>
</dbReference>
<keyword evidence="4" id="KW-1185">Reference proteome</keyword>
<keyword evidence="3" id="KW-0067">ATP-binding</keyword>
<dbReference type="InterPro" id="IPR003594">
    <property type="entry name" value="HATPase_dom"/>
</dbReference>
<accession>A0A939PBZ9</accession>
<dbReference type="RefSeq" id="WP_208257486.1">
    <property type="nucleotide sequence ID" value="NZ_JAGEOJ010000008.1"/>
</dbReference>
<dbReference type="PANTHER" id="PTHR35526">
    <property type="entry name" value="ANTI-SIGMA-F FACTOR RSBW-RELATED"/>
    <property type="match status" value="1"/>
</dbReference>
<evidence type="ECO:0000313" key="4">
    <source>
        <dbReference type="Proteomes" id="UP000669179"/>
    </source>
</evidence>
<dbReference type="SUPFAM" id="SSF55874">
    <property type="entry name" value="ATPase domain of HSP90 chaperone/DNA topoisomerase II/histidine kinase"/>
    <property type="match status" value="1"/>
</dbReference>
<dbReference type="PANTHER" id="PTHR35526:SF3">
    <property type="entry name" value="ANTI-SIGMA-F FACTOR RSBW"/>
    <property type="match status" value="1"/>
</dbReference>
<comment type="caution">
    <text evidence="3">The sequence shown here is derived from an EMBL/GenBank/DDBJ whole genome shotgun (WGS) entry which is preliminary data.</text>
</comment>
<reference evidence="3" key="1">
    <citation type="submission" date="2021-03" db="EMBL/GenBank/DDBJ databases">
        <authorList>
            <person name="Kanchanasin P."/>
            <person name="Saeng-In P."/>
            <person name="Phongsopitanun W."/>
            <person name="Yuki M."/>
            <person name="Kudo T."/>
            <person name="Ohkuma M."/>
            <person name="Tanasupawat S."/>
        </authorList>
    </citation>
    <scope>NUCLEOTIDE SEQUENCE</scope>
    <source>
        <strain evidence="3">GKU 128</strain>
    </source>
</reference>
<dbReference type="InterPro" id="IPR050267">
    <property type="entry name" value="Anti-sigma-factor_SerPK"/>
</dbReference>
<keyword evidence="3" id="KW-0547">Nucleotide-binding</keyword>
<keyword evidence="1" id="KW-0808">Transferase</keyword>
<gene>
    <name evidence="3" type="ORF">J4573_21080</name>
</gene>
<evidence type="ECO:0000313" key="3">
    <source>
        <dbReference type="EMBL" id="MBO2449608.1"/>
    </source>
</evidence>
<feature type="domain" description="Histidine kinase/HSP90-like ATPase" evidence="2">
    <location>
        <begin position="18"/>
        <end position="127"/>
    </location>
</feature>
<proteinExistence type="predicted"/>
<dbReference type="GO" id="GO:0005524">
    <property type="term" value="F:ATP binding"/>
    <property type="evidence" value="ECO:0007669"/>
    <property type="project" value="UniProtKB-KW"/>
</dbReference>
<organism evidence="3 4">
    <name type="scientific">Actinomadura barringtoniae</name>
    <dbReference type="NCBI Taxonomy" id="1427535"/>
    <lineage>
        <taxon>Bacteria</taxon>
        <taxon>Bacillati</taxon>
        <taxon>Actinomycetota</taxon>
        <taxon>Actinomycetes</taxon>
        <taxon>Streptosporangiales</taxon>
        <taxon>Thermomonosporaceae</taxon>
        <taxon>Actinomadura</taxon>
    </lineage>
</organism>